<accession>F4SCI0</accession>
<dbReference type="AlphaFoldDB" id="F4SCI0"/>
<sequence length="137" mass="15489">MLRYFLKISTLLLSLWIYSLEVATVDGELIFCTAGFTVNKDKTDAVCKKNDLNNVKNYDCPYSRCWCQNHHWTPFTGCRLKKSKIKGTSNQDCAEYDSLPDRTFSCRNPAGVDYICDPSPGSPDIPPMVCDNCKQGK</sequence>
<dbReference type="KEGG" id="mlr:MELLADRAFT_123752"/>
<dbReference type="EMBL" id="GL883209">
    <property type="protein sequence ID" value="EGF97639.1"/>
    <property type="molecule type" value="Genomic_DNA"/>
</dbReference>
<organism evidence="3">
    <name type="scientific">Melampsora larici-populina (strain 98AG31 / pathotype 3-4-7)</name>
    <name type="common">Poplar leaf rust fungus</name>
    <dbReference type="NCBI Taxonomy" id="747676"/>
    <lineage>
        <taxon>Eukaryota</taxon>
        <taxon>Fungi</taxon>
        <taxon>Dikarya</taxon>
        <taxon>Basidiomycota</taxon>
        <taxon>Pucciniomycotina</taxon>
        <taxon>Pucciniomycetes</taxon>
        <taxon>Pucciniales</taxon>
        <taxon>Melampsoraceae</taxon>
        <taxon>Melampsora</taxon>
    </lineage>
</organism>
<gene>
    <name evidence="2" type="ORF">MELLADRAFT_123752</name>
</gene>
<dbReference type="Proteomes" id="UP000001072">
    <property type="component" value="Unassembled WGS sequence"/>
</dbReference>
<dbReference type="HOGENOM" id="CLU_150810_0_0_1"/>
<name>F4SCI0_MELLP</name>
<feature type="chain" id="PRO_5003318422" evidence="1">
    <location>
        <begin position="28"/>
        <end position="137"/>
    </location>
</feature>
<evidence type="ECO:0000256" key="1">
    <source>
        <dbReference type="SAM" id="SignalP"/>
    </source>
</evidence>
<keyword evidence="3" id="KW-1185">Reference proteome</keyword>
<feature type="signal peptide" evidence="1">
    <location>
        <begin position="1"/>
        <end position="27"/>
    </location>
</feature>
<dbReference type="OrthoDB" id="6022609at2759"/>
<evidence type="ECO:0000313" key="3">
    <source>
        <dbReference type="Proteomes" id="UP000001072"/>
    </source>
</evidence>
<reference evidence="3" key="1">
    <citation type="journal article" date="2011" name="Proc. Natl. Acad. Sci. U.S.A.">
        <title>Obligate biotrophy features unraveled by the genomic analysis of rust fungi.</title>
        <authorList>
            <person name="Duplessis S."/>
            <person name="Cuomo C.A."/>
            <person name="Lin Y.-C."/>
            <person name="Aerts A."/>
            <person name="Tisserant E."/>
            <person name="Veneault-Fourrey C."/>
            <person name="Joly D.L."/>
            <person name="Hacquard S."/>
            <person name="Amselem J."/>
            <person name="Cantarel B.L."/>
            <person name="Chiu R."/>
            <person name="Coutinho P.M."/>
            <person name="Feau N."/>
            <person name="Field M."/>
            <person name="Frey P."/>
            <person name="Gelhaye E."/>
            <person name="Goldberg J."/>
            <person name="Grabherr M.G."/>
            <person name="Kodira C.D."/>
            <person name="Kohler A."/>
            <person name="Kuees U."/>
            <person name="Lindquist E.A."/>
            <person name="Lucas S.M."/>
            <person name="Mago R."/>
            <person name="Mauceli E."/>
            <person name="Morin E."/>
            <person name="Murat C."/>
            <person name="Pangilinan J.L."/>
            <person name="Park R."/>
            <person name="Pearson M."/>
            <person name="Quesneville H."/>
            <person name="Rouhier N."/>
            <person name="Sakthikumar S."/>
            <person name="Salamov A.A."/>
            <person name="Schmutz J."/>
            <person name="Selles B."/>
            <person name="Shapiro H."/>
            <person name="Tanguay P."/>
            <person name="Tuskan G.A."/>
            <person name="Henrissat B."/>
            <person name="Van de Peer Y."/>
            <person name="Rouze P."/>
            <person name="Ellis J.G."/>
            <person name="Dodds P.N."/>
            <person name="Schein J.E."/>
            <person name="Zhong S."/>
            <person name="Hamelin R.C."/>
            <person name="Grigoriev I.V."/>
            <person name="Szabo L.J."/>
            <person name="Martin F."/>
        </authorList>
    </citation>
    <scope>NUCLEOTIDE SEQUENCE [LARGE SCALE GENOMIC DNA]</scope>
    <source>
        <strain evidence="3">98AG31 / pathotype 3-4-7</strain>
    </source>
</reference>
<evidence type="ECO:0000313" key="2">
    <source>
        <dbReference type="EMBL" id="EGF97639.1"/>
    </source>
</evidence>
<dbReference type="GeneID" id="18926459"/>
<protein>
    <submittedName>
        <fullName evidence="2">Secreted protein</fullName>
    </submittedName>
</protein>
<dbReference type="RefSeq" id="XP_007419082.1">
    <property type="nucleotide sequence ID" value="XM_007419020.1"/>
</dbReference>
<dbReference type="VEuPathDB" id="FungiDB:MELLADRAFT_123752"/>
<dbReference type="InParanoid" id="F4SCI0"/>
<proteinExistence type="predicted"/>
<keyword evidence="1" id="KW-0732">Signal</keyword>